<evidence type="ECO:0000256" key="1">
    <source>
        <dbReference type="ARBA" id="ARBA00004141"/>
    </source>
</evidence>
<gene>
    <name evidence="7" type="ORF">Malapachy_0148</name>
</gene>
<feature type="compositionally biased region" description="Polar residues" evidence="5">
    <location>
        <begin position="238"/>
        <end position="253"/>
    </location>
</feature>
<proteinExistence type="predicted"/>
<accession>A0A0M9VNL0</accession>
<organism evidence="7 8">
    <name type="scientific">Malassezia pachydermatis</name>
    <dbReference type="NCBI Taxonomy" id="77020"/>
    <lineage>
        <taxon>Eukaryota</taxon>
        <taxon>Fungi</taxon>
        <taxon>Dikarya</taxon>
        <taxon>Basidiomycota</taxon>
        <taxon>Ustilaginomycotina</taxon>
        <taxon>Malasseziomycetes</taxon>
        <taxon>Malasseziales</taxon>
        <taxon>Malasseziaceae</taxon>
        <taxon>Malassezia</taxon>
    </lineage>
</organism>
<name>A0A0M9VNL0_9BASI</name>
<comment type="caution">
    <text evidence="7">The sequence shown here is derived from an EMBL/GenBank/DDBJ whole genome shotgun (WGS) entry which is preliminary data.</text>
</comment>
<sequence length="276" mass="30416">MSSSSSRHHGLAQQGALLTSDSTSPSHSSYGFDDPYSVDVLAPAYQTHNGPRSSPYNLSRQEMLKGLANRFVHSTTYLYLYITMAALSFVTVVISLLWRCPGVPFYVLELLVNVALVAEVGIRLVAFGKNFWKSTFNIVDLCLVVVCIFTLLILFFGHGCSPISRRSGAGEELFDSFLLIIRNIVQCMRLLSVIRRSGYNVTSRISAIDLNDAHGYNLDLDLEEESSLAQQRMRDGGDSQSHNQGWTPQSMVHSGSAHKPDESIIAIDGAYADSDL</sequence>
<evidence type="ECO:0000256" key="2">
    <source>
        <dbReference type="ARBA" id="ARBA00022692"/>
    </source>
</evidence>
<evidence type="ECO:0000256" key="5">
    <source>
        <dbReference type="SAM" id="MobiDB-lite"/>
    </source>
</evidence>
<evidence type="ECO:0000256" key="4">
    <source>
        <dbReference type="ARBA" id="ARBA00023136"/>
    </source>
</evidence>
<evidence type="ECO:0000313" key="8">
    <source>
        <dbReference type="Proteomes" id="UP000037751"/>
    </source>
</evidence>
<reference evidence="7 8" key="1">
    <citation type="submission" date="2015-07" db="EMBL/GenBank/DDBJ databases">
        <title>Draft Genome Sequence of Malassezia furfur CBS1878 and Malassezia pachydermatis CBS1879.</title>
        <authorList>
            <person name="Triana S."/>
            <person name="Ohm R."/>
            <person name="Gonzalez A."/>
            <person name="DeCock H."/>
            <person name="Restrepo S."/>
            <person name="Celis A."/>
        </authorList>
    </citation>
    <scope>NUCLEOTIDE SEQUENCE [LARGE SCALE GENOMIC DNA]</scope>
    <source>
        <strain evidence="7 8">CBS 1879</strain>
    </source>
</reference>
<dbReference type="GO" id="GO:0016020">
    <property type="term" value="C:membrane"/>
    <property type="evidence" value="ECO:0007669"/>
    <property type="project" value="UniProtKB-SubCell"/>
</dbReference>
<dbReference type="GeneID" id="28726556"/>
<feature type="transmembrane region" description="Helical" evidence="6">
    <location>
        <begin position="104"/>
        <end position="126"/>
    </location>
</feature>
<dbReference type="PANTHER" id="PTHR38483">
    <property type="entry name" value="CHROMOSOME 1, WHOLE GENOME SHOTGUN SEQUENCE"/>
    <property type="match status" value="1"/>
</dbReference>
<keyword evidence="4 6" id="KW-0472">Membrane</keyword>
<protein>
    <recommendedName>
        <fullName evidence="9">Wsc domain-containing protein</fullName>
    </recommendedName>
</protein>
<evidence type="ECO:0000256" key="6">
    <source>
        <dbReference type="SAM" id="Phobius"/>
    </source>
</evidence>
<evidence type="ECO:0000256" key="3">
    <source>
        <dbReference type="ARBA" id="ARBA00022989"/>
    </source>
</evidence>
<keyword evidence="3 6" id="KW-1133">Transmembrane helix</keyword>
<evidence type="ECO:0008006" key="9">
    <source>
        <dbReference type="Google" id="ProtNLM"/>
    </source>
</evidence>
<comment type="subcellular location">
    <subcellularLocation>
        <location evidence="1">Membrane</location>
        <topology evidence="1">Multi-pass membrane protein</topology>
    </subcellularLocation>
</comment>
<feature type="region of interest" description="Disordered" evidence="5">
    <location>
        <begin position="229"/>
        <end position="261"/>
    </location>
</feature>
<feature type="transmembrane region" description="Helical" evidence="6">
    <location>
        <begin position="78"/>
        <end position="98"/>
    </location>
</feature>
<dbReference type="OrthoDB" id="429183at2759"/>
<dbReference type="InterPro" id="IPR027359">
    <property type="entry name" value="Volt_channel_dom_sf"/>
</dbReference>
<dbReference type="STRING" id="77020.A0A0M9VNL0"/>
<dbReference type="Gene3D" id="1.20.120.350">
    <property type="entry name" value="Voltage-gated potassium channels. Chain C"/>
    <property type="match status" value="1"/>
</dbReference>
<dbReference type="AlphaFoldDB" id="A0A0M9VNL0"/>
<keyword evidence="8" id="KW-1185">Reference proteome</keyword>
<evidence type="ECO:0000313" key="7">
    <source>
        <dbReference type="EMBL" id="KOS13442.1"/>
    </source>
</evidence>
<dbReference type="RefSeq" id="XP_017991074.1">
    <property type="nucleotide sequence ID" value="XM_018134681.1"/>
</dbReference>
<dbReference type="Proteomes" id="UP000037751">
    <property type="component" value="Unassembled WGS sequence"/>
</dbReference>
<dbReference type="EMBL" id="LGAV01000006">
    <property type="protein sequence ID" value="KOS13442.1"/>
    <property type="molecule type" value="Genomic_DNA"/>
</dbReference>
<dbReference type="PANTHER" id="PTHR38483:SF1">
    <property type="entry name" value="ION TRANSPORT DOMAIN-CONTAINING PROTEIN"/>
    <property type="match status" value="1"/>
</dbReference>
<keyword evidence="2 6" id="KW-0812">Transmembrane</keyword>
<dbReference type="VEuPathDB" id="FungiDB:Malapachy_0148"/>
<feature type="transmembrane region" description="Helical" evidence="6">
    <location>
        <begin position="138"/>
        <end position="157"/>
    </location>
</feature>